<accession>A0A0N4UPP8</accession>
<dbReference type="GO" id="GO:0000245">
    <property type="term" value="P:spliceosomal complex assembly"/>
    <property type="evidence" value="ECO:0007669"/>
    <property type="project" value="UniProtKB-UniRule"/>
</dbReference>
<dbReference type="Proteomes" id="UP000274756">
    <property type="component" value="Unassembled WGS sequence"/>
</dbReference>
<comment type="subunit">
    <text evidence="7">Part of the core SMN complex.</text>
</comment>
<keyword evidence="2 7" id="KW-0963">Cytoplasm</keyword>
<dbReference type="PANTHER" id="PTHR12794">
    <property type="entry name" value="GEMIN2"/>
    <property type="match status" value="1"/>
</dbReference>
<dbReference type="STRING" id="318479.A0A0N4UPP8"/>
<comment type="similarity">
    <text evidence="5 7">Belongs to the gemin-2 family.</text>
</comment>
<name>A0A0N4UPP8_DRAME</name>
<evidence type="ECO:0000313" key="8">
    <source>
        <dbReference type="EMBL" id="VDN53523.1"/>
    </source>
</evidence>
<dbReference type="GO" id="GO:0005681">
    <property type="term" value="C:spliceosomal complex"/>
    <property type="evidence" value="ECO:0007669"/>
    <property type="project" value="UniProtKB-UniRule"/>
</dbReference>
<evidence type="ECO:0000313" key="11">
    <source>
        <dbReference type="WBParaSite" id="DME_0000994501-mRNA-1"/>
    </source>
</evidence>
<evidence type="ECO:0000256" key="1">
    <source>
        <dbReference type="ARBA" id="ARBA00004496"/>
    </source>
</evidence>
<dbReference type="PIRSF" id="PIRSF038038">
    <property type="entry name" value="SMN_Gemin2"/>
    <property type="match status" value="1"/>
</dbReference>
<evidence type="ECO:0000256" key="6">
    <source>
        <dbReference type="ARBA" id="ARBA00047179"/>
    </source>
</evidence>
<dbReference type="WBParaSite" id="DME_0000994501-mRNA-1">
    <property type="protein sequence ID" value="DME_0000994501-mRNA-1"/>
    <property type="gene ID" value="DME_0000994501"/>
</dbReference>
<dbReference type="OrthoDB" id="428895at2759"/>
<dbReference type="GO" id="GO:0000387">
    <property type="term" value="P:spliceosomal snRNP assembly"/>
    <property type="evidence" value="ECO:0007669"/>
    <property type="project" value="UniProtKB-UniRule"/>
</dbReference>
<dbReference type="EMBL" id="UYYG01000141">
    <property type="protein sequence ID" value="VDN53523.1"/>
    <property type="molecule type" value="Genomic_DNA"/>
</dbReference>
<dbReference type="AlphaFoldDB" id="A0A0N4UPP8"/>
<keyword evidence="3 7" id="KW-0507">mRNA processing</keyword>
<dbReference type="Pfam" id="PF04938">
    <property type="entry name" value="SIP1"/>
    <property type="match status" value="1"/>
</dbReference>
<evidence type="ECO:0000256" key="3">
    <source>
        <dbReference type="ARBA" id="ARBA00022664"/>
    </source>
</evidence>
<comment type="function">
    <text evidence="7">The SMN complex catalyzes the assembly of small nuclear ribonucleoproteins (snRNPs), the building blocks of the spliceosome, and thereby plays an important role in the splicing of cellular pre-mRNAs.</text>
</comment>
<evidence type="ECO:0000313" key="10">
    <source>
        <dbReference type="Proteomes" id="UP000274756"/>
    </source>
</evidence>
<keyword evidence="4 7" id="KW-0508">mRNA splicing</keyword>
<gene>
    <name evidence="8" type="ORF">DME_LOCUS3496</name>
</gene>
<protein>
    <recommendedName>
        <fullName evidence="6 7">Gem-associated protein 2</fullName>
    </recommendedName>
</protein>
<comment type="subcellular location">
    <subcellularLocation>
        <location evidence="1">Cytoplasm</location>
    </subcellularLocation>
</comment>
<evidence type="ECO:0000256" key="4">
    <source>
        <dbReference type="ARBA" id="ARBA00023187"/>
    </source>
</evidence>
<dbReference type="Gene3D" id="1.20.58.1070">
    <property type="match status" value="1"/>
</dbReference>
<evidence type="ECO:0000313" key="9">
    <source>
        <dbReference type="Proteomes" id="UP000038040"/>
    </source>
</evidence>
<evidence type="ECO:0000256" key="7">
    <source>
        <dbReference type="PIRNR" id="PIRNR038038"/>
    </source>
</evidence>
<evidence type="ECO:0000256" key="2">
    <source>
        <dbReference type="ARBA" id="ARBA00022490"/>
    </source>
</evidence>
<dbReference type="GO" id="GO:0032797">
    <property type="term" value="C:SMN complex"/>
    <property type="evidence" value="ECO:0007669"/>
    <property type="project" value="UniProtKB-UniRule"/>
</dbReference>
<dbReference type="Proteomes" id="UP000038040">
    <property type="component" value="Unplaced"/>
</dbReference>
<dbReference type="InterPro" id="IPR017364">
    <property type="entry name" value="GEMIN2"/>
</dbReference>
<organism evidence="9 11">
    <name type="scientific">Dracunculus medinensis</name>
    <name type="common">Guinea worm</name>
    <dbReference type="NCBI Taxonomy" id="318479"/>
    <lineage>
        <taxon>Eukaryota</taxon>
        <taxon>Metazoa</taxon>
        <taxon>Ecdysozoa</taxon>
        <taxon>Nematoda</taxon>
        <taxon>Chromadorea</taxon>
        <taxon>Rhabditida</taxon>
        <taxon>Spirurina</taxon>
        <taxon>Dracunculoidea</taxon>
        <taxon>Dracunculidae</taxon>
        <taxon>Dracunculus</taxon>
    </lineage>
</organism>
<sequence>MSQAAFIDIGDFDEKDVNLDEPPRSITDYLRQVVVSRRRLPEVVTAKMPIDEPSKQLYASTSDPLDDNWCKLKFDEYMENRARIESLRSYCKKLQKKFPVLDDYEGWCKFCMEIRDDSIPLNVKDVNLFKDHKGNPPTLSLVLTLNFLQIRSILKHLFHFFLENGYSRALYQWIYALLLVVDESFNWDDVGLLEKVLIVMNNLRKNNKNSDNLTRNELAFIPVIIIISKSAYTKYIANEGISQSILAKYLFAFYRI</sequence>
<dbReference type="InterPro" id="IPR035426">
    <property type="entry name" value="Gemin2/Brr1"/>
</dbReference>
<proteinExistence type="inferred from homology"/>
<evidence type="ECO:0000256" key="5">
    <source>
        <dbReference type="ARBA" id="ARBA00025758"/>
    </source>
</evidence>
<reference evidence="11" key="1">
    <citation type="submission" date="2017-02" db="UniProtKB">
        <authorList>
            <consortium name="WormBaseParasite"/>
        </authorList>
    </citation>
    <scope>IDENTIFICATION</scope>
</reference>
<reference evidence="8 10" key="2">
    <citation type="submission" date="2018-11" db="EMBL/GenBank/DDBJ databases">
        <authorList>
            <consortium name="Pathogen Informatics"/>
        </authorList>
    </citation>
    <scope>NUCLEOTIDE SEQUENCE [LARGE SCALE GENOMIC DNA]</scope>
</reference>
<dbReference type="PANTHER" id="PTHR12794:SF0">
    <property type="entry name" value="GEM-ASSOCIATED PROTEIN 2"/>
    <property type="match status" value="1"/>
</dbReference>
<keyword evidence="10" id="KW-1185">Reference proteome</keyword>